<dbReference type="PANTHER" id="PTHR12714:SF9">
    <property type="entry name" value="PROTEIN-S-ISOPRENYLCYSTEINE O-METHYLTRANSFERASE"/>
    <property type="match status" value="1"/>
</dbReference>
<organism evidence="6 7">
    <name type="scientific">Brucella daejeonensis</name>
    <dbReference type="NCBI Taxonomy" id="659015"/>
    <lineage>
        <taxon>Bacteria</taxon>
        <taxon>Pseudomonadati</taxon>
        <taxon>Pseudomonadota</taxon>
        <taxon>Alphaproteobacteria</taxon>
        <taxon>Hyphomicrobiales</taxon>
        <taxon>Brucellaceae</taxon>
        <taxon>Brucella/Ochrobactrum group</taxon>
        <taxon>Brucella</taxon>
    </lineage>
</organism>
<reference evidence="6 7" key="1">
    <citation type="submission" date="2020-08" db="EMBL/GenBank/DDBJ databases">
        <title>Genomic Encyclopedia of Type Strains, Phase IV (KMG-IV): sequencing the most valuable type-strain genomes for metagenomic binning, comparative biology and taxonomic classification.</title>
        <authorList>
            <person name="Goeker M."/>
        </authorList>
    </citation>
    <scope>NUCLEOTIDE SEQUENCE [LARGE SCALE GENOMIC DNA]</scope>
    <source>
        <strain evidence="6 7">DSM 26944</strain>
    </source>
</reference>
<keyword evidence="3 5" id="KW-1133">Transmembrane helix</keyword>
<dbReference type="GO" id="GO:0004671">
    <property type="term" value="F:protein C-terminal S-isoprenylcysteine carboxyl O-methyltransferase activity"/>
    <property type="evidence" value="ECO:0007669"/>
    <property type="project" value="InterPro"/>
</dbReference>
<evidence type="ECO:0000313" key="7">
    <source>
        <dbReference type="Proteomes" id="UP000555546"/>
    </source>
</evidence>
<evidence type="ECO:0000256" key="3">
    <source>
        <dbReference type="ARBA" id="ARBA00022989"/>
    </source>
</evidence>
<evidence type="ECO:0000256" key="5">
    <source>
        <dbReference type="SAM" id="Phobius"/>
    </source>
</evidence>
<protein>
    <submittedName>
        <fullName evidence="6">Protein-S-isoprenylcysteine O-methyltransferase Ste14</fullName>
    </submittedName>
</protein>
<feature type="transmembrane region" description="Helical" evidence="5">
    <location>
        <begin position="132"/>
        <end position="162"/>
    </location>
</feature>
<name>A0A7W9AWW6_9HYPH</name>
<evidence type="ECO:0000256" key="2">
    <source>
        <dbReference type="ARBA" id="ARBA00022692"/>
    </source>
</evidence>
<evidence type="ECO:0000256" key="1">
    <source>
        <dbReference type="ARBA" id="ARBA00004141"/>
    </source>
</evidence>
<dbReference type="EMBL" id="JACIJG010000006">
    <property type="protein sequence ID" value="MBB5702099.1"/>
    <property type="molecule type" value="Genomic_DNA"/>
</dbReference>
<dbReference type="NCBIfam" id="NF040696">
    <property type="entry name" value="isopcys_mtase"/>
    <property type="match status" value="1"/>
</dbReference>
<dbReference type="GO" id="GO:0016020">
    <property type="term" value="C:membrane"/>
    <property type="evidence" value="ECO:0007669"/>
    <property type="project" value="UniProtKB-SubCell"/>
</dbReference>
<keyword evidence="4 5" id="KW-0472">Membrane</keyword>
<comment type="caution">
    <text evidence="6">The sequence shown here is derived from an EMBL/GenBank/DDBJ whole genome shotgun (WGS) entry which is preliminary data.</text>
</comment>
<dbReference type="Pfam" id="PF04140">
    <property type="entry name" value="ICMT"/>
    <property type="match status" value="1"/>
</dbReference>
<feature type="transmembrane region" description="Helical" evidence="5">
    <location>
        <begin position="44"/>
        <end position="67"/>
    </location>
</feature>
<keyword evidence="2 5" id="KW-0812">Transmembrane</keyword>
<dbReference type="GO" id="GO:0032259">
    <property type="term" value="P:methylation"/>
    <property type="evidence" value="ECO:0007669"/>
    <property type="project" value="UniProtKB-KW"/>
</dbReference>
<feature type="transmembrane region" description="Helical" evidence="5">
    <location>
        <begin position="73"/>
        <end position="92"/>
    </location>
</feature>
<dbReference type="Gene3D" id="1.20.120.1630">
    <property type="match status" value="1"/>
</dbReference>
<keyword evidence="6" id="KW-0808">Transferase</keyword>
<proteinExistence type="predicted"/>
<dbReference type="AlphaFoldDB" id="A0A7W9AWW6"/>
<dbReference type="Proteomes" id="UP000555546">
    <property type="component" value="Unassembled WGS sequence"/>
</dbReference>
<evidence type="ECO:0000313" key="6">
    <source>
        <dbReference type="EMBL" id="MBB5702099.1"/>
    </source>
</evidence>
<feature type="transmembrane region" description="Helical" evidence="5">
    <location>
        <begin position="6"/>
        <end position="23"/>
    </location>
</feature>
<dbReference type="PANTHER" id="PTHR12714">
    <property type="entry name" value="PROTEIN-S ISOPRENYLCYSTEINE O-METHYLTRANSFERASE"/>
    <property type="match status" value="1"/>
</dbReference>
<evidence type="ECO:0000256" key="4">
    <source>
        <dbReference type="ARBA" id="ARBA00023136"/>
    </source>
</evidence>
<dbReference type="RefSeq" id="WP_183651322.1">
    <property type="nucleotide sequence ID" value="NZ_JACIJG010000006.1"/>
</dbReference>
<dbReference type="InterPro" id="IPR054851">
    <property type="entry name" value="Isoprenylcys_mtase"/>
</dbReference>
<keyword evidence="6" id="KW-0489">Methyltransferase</keyword>
<comment type="subcellular location">
    <subcellularLocation>
        <location evidence="1">Membrane</location>
        <topology evidence="1">Multi-pass membrane protein</topology>
    </subcellularLocation>
</comment>
<gene>
    <name evidence="6" type="ORF">FHS76_001974</name>
</gene>
<sequence length="194" mass="22077">MTPTLAAIIWGIGLVAWVVIRVPHRRRARKVQVASDARTIGDRLALGIATLSLSLVPIVYVATGFPAFADYAFQPWLGWIGLVVELAFLWLFHASHRQLGKNWSVSLEIRSEHKLVTEGLYRYVRHPMYLSFWLWAIAQFCLLPNWFAGLAGLVGVGILYFYRIGHEEAMMRETFGAAYDEYASRTGRIIPKPW</sequence>
<keyword evidence="7" id="KW-1185">Reference proteome</keyword>
<dbReference type="InterPro" id="IPR007269">
    <property type="entry name" value="ICMT_MeTrfase"/>
</dbReference>
<accession>A0A7W9AWW6</accession>